<organism evidence="1 2">
    <name type="scientific">Rhizophagus irregularis</name>
    <dbReference type="NCBI Taxonomy" id="588596"/>
    <lineage>
        <taxon>Eukaryota</taxon>
        <taxon>Fungi</taxon>
        <taxon>Fungi incertae sedis</taxon>
        <taxon>Mucoromycota</taxon>
        <taxon>Glomeromycotina</taxon>
        <taxon>Glomeromycetes</taxon>
        <taxon>Glomerales</taxon>
        <taxon>Glomeraceae</taxon>
        <taxon>Rhizophagus</taxon>
    </lineage>
</organism>
<keyword evidence="2" id="KW-1185">Reference proteome</keyword>
<protein>
    <submittedName>
        <fullName evidence="1">Uncharacterized protein</fullName>
    </submittedName>
</protein>
<dbReference type="AlphaFoldDB" id="A0A2I1HX01"/>
<dbReference type="VEuPathDB" id="FungiDB:RhiirA1_483193"/>
<evidence type="ECO:0000313" key="1">
    <source>
        <dbReference type="EMBL" id="PKY63398.1"/>
    </source>
</evidence>
<dbReference type="Proteomes" id="UP000234323">
    <property type="component" value="Unassembled WGS sequence"/>
</dbReference>
<reference evidence="1 2" key="1">
    <citation type="submission" date="2015-10" db="EMBL/GenBank/DDBJ databases">
        <title>Genome analyses suggest a sexual origin of heterokaryosis in a supposedly ancient asexual fungus.</title>
        <authorList>
            <person name="Ropars J."/>
            <person name="Sedzielewska K."/>
            <person name="Noel J."/>
            <person name="Charron P."/>
            <person name="Farinelli L."/>
            <person name="Marton T."/>
            <person name="Kruger M."/>
            <person name="Pelin A."/>
            <person name="Brachmann A."/>
            <person name="Corradi N."/>
        </authorList>
    </citation>
    <scope>NUCLEOTIDE SEQUENCE [LARGE SCALE GENOMIC DNA]</scope>
    <source>
        <strain evidence="1 2">A4</strain>
    </source>
</reference>
<comment type="caution">
    <text evidence="1">The sequence shown here is derived from an EMBL/GenBank/DDBJ whole genome shotgun (WGS) entry which is preliminary data.</text>
</comment>
<dbReference type="VEuPathDB" id="FungiDB:FUN_006646"/>
<proteinExistence type="predicted"/>
<gene>
    <name evidence="1" type="ORF">RhiirA4_492188</name>
</gene>
<evidence type="ECO:0000313" key="2">
    <source>
        <dbReference type="Proteomes" id="UP000234323"/>
    </source>
</evidence>
<accession>A0A2I1HX01</accession>
<name>A0A2I1HX01_9GLOM</name>
<dbReference type="EMBL" id="LLXI01010129">
    <property type="protein sequence ID" value="PKY63398.1"/>
    <property type="molecule type" value="Genomic_DNA"/>
</dbReference>
<sequence>MANIGQINRALENLFGLPPNALDAALGVGQIIRERIEAVGAETGGIVSMPIFSRTENEDVNDWVRQFDVAYTASGKPEGPVGGGVCRQRKANVAITCLKGAALQSLKVELVARFTRDDLRRRKMIELTRVK</sequence>